<comment type="caution">
    <text evidence="8">The sequence shown here is derived from an EMBL/GenBank/DDBJ whole genome shotgun (WGS) entry which is preliminary data.</text>
</comment>
<keyword evidence="2 6" id="KW-0812">Transmembrane</keyword>
<dbReference type="AlphaFoldDB" id="A0A7J6YF69"/>
<dbReference type="PANTHER" id="PTHR23319:SF4">
    <property type="entry name" value="GRAM DOMAIN CONTAINING 1B, ISOFORM E"/>
    <property type="match status" value="1"/>
</dbReference>
<evidence type="ECO:0000313" key="9">
    <source>
        <dbReference type="Proteomes" id="UP000583944"/>
    </source>
</evidence>
<dbReference type="PANTHER" id="PTHR23319">
    <property type="entry name" value="GRAM DOMAIN CONTAINING 1B, ISOFORM E"/>
    <property type="match status" value="1"/>
</dbReference>
<dbReference type="InterPro" id="IPR004182">
    <property type="entry name" value="GRAM"/>
</dbReference>
<feature type="region of interest" description="Disordered" evidence="5">
    <location>
        <begin position="152"/>
        <end position="184"/>
    </location>
</feature>
<dbReference type="InterPro" id="IPR011993">
    <property type="entry name" value="PH-like_dom_sf"/>
</dbReference>
<proteinExistence type="predicted"/>
<dbReference type="Pfam" id="PF16016">
    <property type="entry name" value="VASt"/>
    <property type="match status" value="1"/>
</dbReference>
<reference evidence="8 9" key="1">
    <citation type="journal article" date="2019" name="Genome Biol. Evol.">
        <title>Nanopore Sequencing Significantly Improves Genome Assembly of the Protozoan Parasite Trypanosoma cruzi.</title>
        <authorList>
            <person name="Diaz-Viraque F."/>
            <person name="Pita S."/>
            <person name="Greif G."/>
            <person name="de Souza R.C.M."/>
            <person name="Iraola G."/>
            <person name="Robello C."/>
        </authorList>
    </citation>
    <scope>NUCLEOTIDE SEQUENCE [LARGE SCALE GENOMIC DNA]</scope>
    <source>
        <strain evidence="8 9">Berenice</strain>
    </source>
</reference>
<keyword evidence="3 6" id="KW-1133">Transmembrane helix</keyword>
<dbReference type="InterPro" id="IPR031968">
    <property type="entry name" value="VASt"/>
</dbReference>
<dbReference type="GO" id="GO:0140268">
    <property type="term" value="C:endoplasmic reticulum-plasma membrane contact site"/>
    <property type="evidence" value="ECO:0007669"/>
    <property type="project" value="TreeGrafter"/>
</dbReference>
<keyword evidence="4 6" id="KW-0472">Membrane</keyword>
<dbReference type="GO" id="GO:0032934">
    <property type="term" value="F:sterol binding"/>
    <property type="evidence" value="ECO:0007669"/>
    <property type="project" value="TreeGrafter"/>
</dbReference>
<dbReference type="GO" id="GO:0005886">
    <property type="term" value="C:plasma membrane"/>
    <property type="evidence" value="ECO:0007669"/>
    <property type="project" value="TreeGrafter"/>
</dbReference>
<evidence type="ECO:0000256" key="3">
    <source>
        <dbReference type="ARBA" id="ARBA00022989"/>
    </source>
</evidence>
<dbReference type="Gene3D" id="2.30.29.30">
    <property type="entry name" value="Pleckstrin-homology domain (PH domain)/Phosphotyrosine-binding domain (PTB)"/>
    <property type="match status" value="2"/>
</dbReference>
<dbReference type="EMBL" id="JABDHM010000007">
    <property type="protein sequence ID" value="KAF5225391.1"/>
    <property type="molecule type" value="Genomic_DNA"/>
</dbReference>
<evidence type="ECO:0000313" key="8">
    <source>
        <dbReference type="EMBL" id="KAF5225391.1"/>
    </source>
</evidence>
<evidence type="ECO:0000256" key="6">
    <source>
        <dbReference type="SAM" id="Phobius"/>
    </source>
</evidence>
<feature type="transmembrane region" description="Helical" evidence="6">
    <location>
        <begin position="707"/>
        <end position="727"/>
    </location>
</feature>
<dbReference type="PROSITE" id="PS51778">
    <property type="entry name" value="VAST"/>
    <property type="match status" value="1"/>
</dbReference>
<dbReference type="InterPro" id="IPR051482">
    <property type="entry name" value="Cholesterol_transport"/>
</dbReference>
<dbReference type="Pfam" id="PF02893">
    <property type="entry name" value="GRAM"/>
    <property type="match status" value="2"/>
</dbReference>
<organism evidence="8 9">
    <name type="scientific">Trypanosoma cruzi</name>
    <dbReference type="NCBI Taxonomy" id="5693"/>
    <lineage>
        <taxon>Eukaryota</taxon>
        <taxon>Discoba</taxon>
        <taxon>Euglenozoa</taxon>
        <taxon>Kinetoplastea</taxon>
        <taxon>Metakinetoplastina</taxon>
        <taxon>Trypanosomatida</taxon>
        <taxon>Trypanosomatidae</taxon>
        <taxon>Trypanosoma</taxon>
        <taxon>Schizotrypanum</taxon>
    </lineage>
</organism>
<feature type="domain" description="VASt" evidence="7">
    <location>
        <begin position="421"/>
        <end position="599"/>
    </location>
</feature>
<gene>
    <name evidence="8" type="ORF">ECC02_001569</name>
</gene>
<dbReference type="GO" id="GO:0032366">
    <property type="term" value="P:intracellular sterol transport"/>
    <property type="evidence" value="ECO:0007669"/>
    <property type="project" value="TreeGrafter"/>
</dbReference>
<accession>A0A7J6YF69</accession>
<dbReference type="GO" id="GO:0120015">
    <property type="term" value="F:sterol transfer activity"/>
    <property type="evidence" value="ECO:0007669"/>
    <property type="project" value="TreeGrafter"/>
</dbReference>
<dbReference type="VEuPathDB" id="TriTrypDB:ECC02_001569"/>
<dbReference type="Proteomes" id="UP000583944">
    <property type="component" value="Unassembled WGS sequence"/>
</dbReference>
<evidence type="ECO:0000256" key="1">
    <source>
        <dbReference type="ARBA" id="ARBA00004167"/>
    </source>
</evidence>
<dbReference type="VEuPathDB" id="TriTrypDB:BCY84_06311"/>
<protein>
    <recommendedName>
        <fullName evidence="7">VASt domain-containing protein</fullName>
    </recommendedName>
</protein>
<sequence length="736" mass="82314">MSMDALTDVSKTTAQRDRSVAATYTPEEQVFHRLFHQIPLSEKLVESRQCALLTKKKKFARMGTLYASSLRLCFSSSFLKEPVMMRWEDVISVKKGTSFLFEAIFVKTKGQEEYIFSGFLSGGTGQTFKLLKTLWTVRARYAFSETPTQFPQASQIDSPLKEPGSGSCHSSEASSCINDEITGKNEDEKPTITLAPLLKPTHSEFNLFNPTSGFGTNDLDSTEFSVATQDTEEKTRGSYIPRTSSTPKGALLEKFDELHSFSKVPKSEPLIDYFQCSYVCGVHRIGRLYITTNYILFSSVMMTESLQISFRDVQSIEKEQTMMILDGVVIKLIGNETHSFTSFVSRDAAFNILTHFFNVTKALSTQPQNLPHSLQENCTNSGFITKTSEPNVSGFPVVDSLQEFSKVLTDYGTAFSDFSCFTRELIDPIVLPKGKTVLDVFKVCFDDNASLLEEYHRDRKDSNQKWEPWRPAQTGSPQFSGQRVFTCTTIIKALVSKSCPFTEYQRYAFMNVGGHEPTLVVQLSGQAEGLMYADVFRAEALLVFTQSDSGVAMRVFGYIQFLRDVWVKGKILRTSLDNEMPVCYRKLGSMLIERLQQEGGISGAEGPEKSSALLTSLPPANAVEVLKGSSHVSGLVWRTVVYIEFVLEILSALLCLNSLFRTYFFTASKDITGAQIPVIATGEISVNLTDAEQTLNTEILGLLVVDLLRPVLLASLLCLLFVIQLFLRKTVFRMKR</sequence>
<dbReference type="SMART" id="SM00568">
    <property type="entry name" value="GRAM"/>
    <property type="match status" value="2"/>
</dbReference>
<comment type="subcellular location">
    <subcellularLocation>
        <location evidence="1">Membrane</location>
        <topology evidence="1">Single-pass membrane protein</topology>
    </subcellularLocation>
</comment>
<evidence type="ECO:0000256" key="5">
    <source>
        <dbReference type="SAM" id="MobiDB-lite"/>
    </source>
</evidence>
<feature type="compositionally biased region" description="Low complexity" evidence="5">
    <location>
        <begin position="164"/>
        <end position="176"/>
    </location>
</feature>
<name>A0A7J6YF69_TRYCR</name>
<evidence type="ECO:0000256" key="2">
    <source>
        <dbReference type="ARBA" id="ARBA00022692"/>
    </source>
</evidence>
<dbReference type="GO" id="GO:0005789">
    <property type="term" value="C:endoplasmic reticulum membrane"/>
    <property type="evidence" value="ECO:0007669"/>
    <property type="project" value="TreeGrafter"/>
</dbReference>
<evidence type="ECO:0000256" key="4">
    <source>
        <dbReference type="ARBA" id="ARBA00023136"/>
    </source>
</evidence>
<evidence type="ECO:0000259" key="7">
    <source>
        <dbReference type="PROSITE" id="PS51778"/>
    </source>
</evidence>